<dbReference type="Proteomes" id="UP001243364">
    <property type="component" value="Unassembled WGS sequence"/>
</dbReference>
<proteinExistence type="predicted"/>
<comment type="caution">
    <text evidence="6">The sequence shown here is derived from an EMBL/GenBank/DDBJ whole genome shotgun (WGS) entry which is preliminary data.</text>
</comment>
<keyword evidence="1" id="KW-0805">Transcription regulation</keyword>
<dbReference type="InterPro" id="IPR050397">
    <property type="entry name" value="Env_Response_Regulators"/>
</dbReference>
<reference evidence="6 7" key="1">
    <citation type="submission" date="2023-07" db="EMBL/GenBank/DDBJ databases">
        <title>Comparative genomics of wheat-associated soil bacteria to identify genetic determinants of phenazine resistance.</title>
        <authorList>
            <person name="Mouncey N."/>
        </authorList>
    </citation>
    <scope>NUCLEOTIDE SEQUENCE [LARGE SCALE GENOMIC DNA]</scope>
    <source>
        <strain evidence="6 7">W4I19-2</strain>
    </source>
</reference>
<dbReference type="InterPro" id="IPR000595">
    <property type="entry name" value="cNMP-bd_dom"/>
</dbReference>
<dbReference type="Pfam" id="PF00027">
    <property type="entry name" value="cNMP_binding"/>
    <property type="match status" value="1"/>
</dbReference>
<dbReference type="InterPro" id="IPR018490">
    <property type="entry name" value="cNMP-bd_dom_sf"/>
</dbReference>
<dbReference type="Gene3D" id="2.60.120.10">
    <property type="entry name" value="Jelly Rolls"/>
    <property type="match status" value="1"/>
</dbReference>
<dbReference type="SUPFAM" id="SSF51206">
    <property type="entry name" value="cAMP-binding domain-like"/>
    <property type="match status" value="1"/>
</dbReference>
<protein>
    <submittedName>
        <fullName evidence="6">CRP/FNR family cyclic AMP-dependent transcriptional regulator</fullName>
    </submittedName>
</protein>
<dbReference type="EMBL" id="JAUSYA010000001">
    <property type="protein sequence ID" value="MDQ0685268.1"/>
    <property type="molecule type" value="Genomic_DNA"/>
</dbReference>
<dbReference type="PANTHER" id="PTHR24567">
    <property type="entry name" value="CRP FAMILY TRANSCRIPTIONAL REGULATORY PROTEIN"/>
    <property type="match status" value="1"/>
</dbReference>
<dbReference type="InterPro" id="IPR036388">
    <property type="entry name" value="WH-like_DNA-bd_sf"/>
</dbReference>
<keyword evidence="7" id="KW-1185">Reference proteome</keyword>
<keyword evidence="3" id="KW-0804">Transcription</keyword>
<keyword evidence="2" id="KW-0238">DNA-binding</keyword>
<feature type="domain" description="HTH crp-type" evidence="5">
    <location>
        <begin position="177"/>
        <end position="254"/>
    </location>
</feature>
<feature type="domain" description="Cyclic nucleotide-binding" evidence="4">
    <location>
        <begin position="43"/>
        <end position="163"/>
    </location>
</feature>
<dbReference type="InterPro" id="IPR014710">
    <property type="entry name" value="RmlC-like_jellyroll"/>
</dbReference>
<dbReference type="CDD" id="cd00038">
    <property type="entry name" value="CAP_ED"/>
    <property type="match status" value="1"/>
</dbReference>
<evidence type="ECO:0000259" key="4">
    <source>
        <dbReference type="PROSITE" id="PS50042"/>
    </source>
</evidence>
<name>A0ABU0Q3M6_STRAH</name>
<sequence length="268" mass="29570">MPSRLFSGTRFDGNMVRHLNDPLCCQVRSSGVLVNHVWPPSTFLGRLRNATRDELLRQGTPITYPPHRALLQQGDDSRHVLLVTSGVVKVVASTESGYDMLLAVRIAGDLVGEMAAFEERPRSGTVVACSDVTARIIQVRELETFLTHHPDAVRAILHMLCARLRWANRRRIDFQAYDSLTRLARVLAELSQAYAQPVPDGDGKRCDLGVTLTQKELASLAGLALNTAEKSLAALAAKGLVERSYRNITICDVPKLLEFAKVVADNPY</sequence>
<evidence type="ECO:0000313" key="6">
    <source>
        <dbReference type="EMBL" id="MDQ0685268.1"/>
    </source>
</evidence>
<dbReference type="PROSITE" id="PS51063">
    <property type="entry name" value="HTH_CRP_2"/>
    <property type="match status" value="1"/>
</dbReference>
<dbReference type="InterPro" id="IPR012318">
    <property type="entry name" value="HTH_CRP"/>
</dbReference>
<evidence type="ECO:0000259" key="5">
    <source>
        <dbReference type="PROSITE" id="PS51063"/>
    </source>
</evidence>
<organism evidence="6 7">
    <name type="scientific">Streptomyces achromogenes</name>
    <dbReference type="NCBI Taxonomy" id="67255"/>
    <lineage>
        <taxon>Bacteria</taxon>
        <taxon>Bacillati</taxon>
        <taxon>Actinomycetota</taxon>
        <taxon>Actinomycetes</taxon>
        <taxon>Kitasatosporales</taxon>
        <taxon>Streptomycetaceae</taxon>
        <taxon>Streptomyces</taxon>
    </lineage>
</organism>
<accession>A0ABU0Q3M6</accession>
<dbReference type="InterPro" id="IPR036390">
    <property type="entry name" value="WH_DNA-bd_sf"/>
</dbReference>
<dbReference type="PROSITE" id="PS50042">
    <property type="entry name" value="CNMP_BINDING_3"/>
    <property type="match status" value="1"/>
</dbReference>
<dbReference type="RefSeq" id="WP_307044875.1">
    <property type="nucleotide sequence ID" value="NZ_JAUSYA010000001.1"/>
</dbReference>
<dbReference type="PANTHER" id="PTHR24567:SF68">
    <property type="entry name" value="DNA-BINDING TRANSCRIPTIONAL DUAL REGULATOR CRP"/>
    <property type="match status" value="1"/>
</dbReference>
<dbReference type="Pfam" id="PF13545">
    <property type="entry name" value="HTH_Crp_2"/>
    <property type="match status" value="1"/>
</dbReference>
<dbReference type="SMART" id="SM00100">
    <property type="entry name" value="cNMP"/>
    <property type="match status" value="1"/>
</dbReference>
<gene>
    <name evidence="6" type="ORF">QFZ56_004231</name>
</gene>
<dbReference type="Gene3D" id="1.10.10.10">
    <property type="entry name" value="Winged helix-like DNA-binding domain superfamily/Winged helix DNA-binding domain"/>
    <property type="match status" value="1"/>
</dbReference>
<dbReference type="SUPFAM" id="SSF46785">
    <property type="entry name" value="Winged helix' DNA-binding domain"/>
    <property type="match status" value="1"/>
</dbReference>
<evidence type="ECO:0000256" key="3">
    <source>
        <dbReference type="ARBA" id="ARBA00023163"/>
    </source>
</evidence>
<evidence type="ECO:0000256" key="2">
    <source>
        <dbReference type="ARBA" id="ARBA00023125"/>
    </source>
</evidence>
<evidence type="ECO:0000256" key="1">
    <source>
        <dbReference type="ARBA" id="ARBA00023015"/>
    </source>
</evidence>
<evidence type="ECO:0000313" key="7">
    <source>
        <dbReference type="Proteomes" id="UP001243364"/>
    </source>
</evidence>